<keyword evidence="6 17" id="KW-0812">Transmembrane</keyword>
<keyword evidence="10 17" id="KW-1133">Transmembrane helix</keyword>
<evidence type="ECO:0000256" key="15">
    <source>
        <dbReference type="PIRSR" id="PIRSR038885-1"/>
    </source>
</evidence>
<evidence type="ECO:0000256" key="8">
    <source>
        <dbReference type="ARBA" id="ARBA00022792"/>
    </source>
</evidence>
<feature type="transmembrane region" description="Helical" evidence="17">
    <location>
        <begin position="358"/>
        <end position="378"/>
    </location>
</feature>
<protein>
    <recommendedName>
        <fullName evidence="2 17">Cytochrome b</fullName>
    </recommendedName>
</protein>
<dbReference type="InterPro" id="IPR048259">
    <property type="entry name" value="Cytochrome_b_N_euk/bac"/>
</dbReference>
<feature type="domain" description="Cytochrome b/b6 C-terminal region profile" evidence="19">
    <location>
        <begin position="212"/>
        <end position="382"/>
    </location>
</feature>
<evidence type="ECO:0000256" key="13">
    <source>
        <dbReference type="ARBA" id="ARBA00023136"/>
    </source>
</evidence>
<evidence type="ECO:0000256" key="2">
    <source>
        <dbReference type="ARBA" id="ARBA00013531"/>
    </source>
</evidence>
<evidence type="ECO:0000256" key="4">
    <source>
        <dbReference type="ARBA" id="ARBA00022617"/>
    </source>
</evidence>
<keyword evidence="11 16" id="KW-0408">Iron</keyword>
<dbReference type="GO" id="GO:0006122">
    <property type="term" value="P:mitochondrial electron transport, ubiquinol to cytochrome c"/>
    <property type="evidence" value="ECO:0007669"/>
    <property type="project" value="TreeGrafter"/>
</dbReference>
<dbReference type="CDD" id="cd00284">
    <property type="entry name" value="Cytochrome_b_N"/>
    <property type="match status" value="1"/>
</dbReference>
<keyword evidence="7 16" id="KW-0479">Metal-binding</keyword>
<dbReference type="InterPro" id="IPR048260">
    <property type="entry name" value="Cytochrome_b_C_euk/bac"/>
</dbReference>
<feature type="transmembrane region" description="Helical" evidence="17">
    <location>
        <begin position="28"/>
        <end position="55"/>
    </location>
</feature>
<evidence type="ECO:0000259" key="18">
    <source>
        <dbReference type="PROSITE" id="PS51002"/>
    </source>
</evidence>
<dbReference type="EMBL" id="MW538937">
    <property type="protein sequence ID" value="UBU98372.1"/>
    <property type="molecule type" value="Genomic_DNA"/>
</dbReference>
<dbReference type="Pfam" id="PF00032">
    <property type="entry name" value="Cytochrom_B_C"/>
    <property type="match status" value="1"/>
</dbReference>
<evidence type="ECO:0000256" key="14">
    <source>
        <dbReference type="ARBA" id="ARBA00061233"/>
    </source>
</evidence>
<evidence type="ECO:0000256" key="10">
    <source>
        <dbReference type="ARBA" id="ARBA00022989"/>
    </source>
</evidence>
<reference evidence="20" key="1">
    <citation type="submission" date="2021-01" db="EMBL/GenBank/DDBJ databases">
        <authorList>
            <person name="Sun H.-H."/>
            <person name="Zhang S."/>
            <person name="Zhang Y.-J."/>
        </authorList>
    </citation>
    <scope>NUCLEOTIDE SEQUENCE</scope>
    <source>
        <strain evidence="20">CMM1</strain>
    </source>
</reference>
<feature type="transmembrane region" description="Helical" evidence="17">
    <location>
        <begin position="112"/>
        <end position="134"/>
    </location>
</feature>
<evidence type="ECO:0000256" key="16">
    <source>
        <dbReference type="PIRSR" id="PIRSR038885-2"/>
    </source>
</evidence>
<comment type="subcellular location">
    <subcellularLocation>
        <location evidence="1">Mitochondrion inner membrane</location>
        <topology evidence="1">Multi-pass membrane protein</topology>
    </subcellularLocation>
</comment>
<evidence type="ECO:0000256" key="17">
    <source>
        <dbReference type="RuleBase" id="RU362117"/>
    </source>
</evidence>
<evidence type="ECO:0000313" key="20">
    <source>
        <dbReference type="EMBL" id="UBU98372.1"/>
    </source>
</evidence>
<keyword evidence="8" id="KW-0999">Mitochondrion inner membrane</keyword>
<dbReference type="InterPro" id="IPR005798">
    <property type="entry name" value="Cyt_b/b6_C"/>
</dbReference>
<evidence type="ECO:0000256" key="12">
    <source>
        <dbReference type="ARBA" id="ARBA00023128"/>
    </source>
</evidence>
<feature type="domain" description="Cytochrome b/b6 N-terminal region profile" evidence="18">
    <location>
        <begin position="1"/>
        <end position="210"/>
    </location>
</feature>
<keyword evidence="3 17" id="KW-0813">Transport</keyword>
<dbReference type="InterPro" id="IPR030689">
    <property type="entry name" value="Cytochrome_b"/>
</dbReference>
<feature type="transmembrane region" description="Helical" evidence="17">
    <location>
        <begin position="321"/>
        <end position="338"/>
    </location>
</feature>
<feature type="transmembrane region" description="Helical" evidence="17">
    <location>
        <begin position="290"/>
        <end position="309"/>
    </location>
</feature>
<gene>
    <name evidence="20" type="primary">cob</name>
</gene>
<dbReference type="InterPro" id="IPR005797">
    <property type="entry name" value="Cyt_b/b6_N"/>
</dbReference>
<dbReference type="GO" id="GO:0005743">
    <property type="term" value="C:mitochondrial inner membrane"/>
    <property type="evidence" value="ECO:0007669"/>
    <property type="project" value="UniProtKB-SubCell"/>
</dbReference>
<dbReference type="GeneID" id="68665315"/>
<organism evidence="20">
    <name type="scientific">Morchella brunnea</name>
    <dbReference type="NCBI Taxonomy" id="1174671"/>
    <lineage>
        <taxon>Eukaryota</taxon>
        <taxon>Fungi</taxon>
        <taxon>Dikarya</taxon>
        <taxon>Ascomycota</taxon>
        <taxon>Pezizomycotina</taxon>
        <taxon>Pezizomycetes</taxon>
        <taxon>Pezizales</taxon>
        <taxon>Morchellaceae</taxon>
        <taxon>Morchella</taxon>
    </lineage>
</organism>
<evidence type="ECO:0000256" key="5">
    <source>
        <dbReference type="ARBA" id="ARBA00022660"/>
    </source>
</evidence>
<accession>A0A8K1MIE0</accession>
<keyword evidence="13 17" id="KW-0472">Membrane</keyword>
<dbReference type="PIRSF" id="PIRSF038885">
    <property type="entry name" value="COB"/>
    <property type="match status" value="1"/>
</dbReference>
<comment type="cofactor">
    <cofactor evidence="17">
        <name>heme b</name>
        <dbReference type="ChEBI" id="CHEBI:60344"/>
    </cofactor>
    <text evidence="17">Binds 2 heme groups non-covalently.</text>
</comment>
<feature type="binding site" description="axial binding residue" evidence="16">
    <location>
        <position position="183"/>
    </location>
    <ligand>
        <name>heme b</name>
        <dbReference type="ChEBI" id="CHEBI:60344"/>
        <label>b562</label>
    </ligand>
    <ligandPart>
        <name>Fe</name>
        <dbReference type="ChEBI" id="CHEBI:18248"/>
    </ligandPart>
</feature>
<keyword evidence="5 17" id="KW-0679">Respiratory chain</keyword>
<dbReference type="GO" id="GO:0016491">
    <property type="term" value="F:oxidoreductase activity"/>
    <property type="evidence" value="ECO:0007669"/>
    <property type="project" value="UniProtKB-UniRule"/>
</dbReference>
<dbReference type="RefSeq" id="YP_010218635.1">
    <property type="nucleotide sequence ID" value="NC_058917.1"/>
</dbReference>
<feature type="transmembrane region" description="Helical" evidence="17">
    <location>
        <begin position="76"/>
        <end position="97"/>
    </location>
</feature>
<dbReference type="GO" id="GO:0045275">
    <property type="term" value="C:respiratory chain complex III"/>
    <property type="evidence" value="ECO:0007669"/>
    <property type="project" value="InterPro"/>
</dbReference>
<dbReference type="FunFam" id="1.20.810.10:FF:000002">
    <property type="entry name" value="Cytochrome b"/>
    <property type="match status" value="1"/>
</dbReference>
<comment type="cofactor">
    <cofactor evidence="16">
        <name>heme</name>
        <dbReference type="ChEBI" id="CHEBI:30413"/>
    </cofactor>
    <text evidence="16">Binds 2 heme groups non-covalently.</text>
</comment>
<dbReference type="PANTHER" id="PTHR19271">
    <property type="entry name" value="CYTOCHROME B"/>
    <property type="match status" value="1"/>
</dbReference>
<dbReference type="PROSITE" id="PS51003">
    <property type="entry name" value="CYTB_CTER"/>
    <property type="match status" value="1"/>
</dbReference>
<feature type="transmembrane region" description="Helical" evidence="17">
    <location>
        <begin position="222"/>
        <end position="248"/>
    </location>
</feature>
<dbReference type="PROSITE" id="PS51002">
    <property type="entry name" value="CYTB_NTER"/>
    <property type="match status" value="1"/>
</dbReference>
<name>A0A8K1MIE0_9PEZI</name>
<comment type="similarity">
    <text evidence="14 17">Belongs to the cytochrome b family.</text>
</comment>
<feature type="binding site" description="axial binding residue" evidence="16">
    <location>
        <position position="197"/>
    </location>
    <ligand>
        <name>heme b</name>
        <dbReference type="ChEBI" id="CHEBI:60344"/>
        <label>b566</label>
    </ligand>
    <ligandPart>
        <name>Fe</name>
        <dbReference type="ChEBI" id="CHEBI:18248"/>
    </ligandPart>
</feature>
<keyword evidence="4 16" id="KW-0349">Heme</keyword>
<dbReference type="InterPro" id="IPR016174">
    <property type="entry name" value="Di-haem_cyt_TM"/>
</dbReference>
<dbReference type="GO" id="GO:0046872">
    <property type="term" value="F:metal ion binding"/>
    <property type="evidence" value="ECO:0007669"/>
    <property type="project" value="UniProtKB-UniRule"/>
</dbReference>
<evidence type="ECO:0000256" key="7">
    <source>
        <dbReference type="ARBA" id="ARBA00022723"/>
    </source>
</evidence>
<dbReference type="SUPFAM" id="SSF81648">
    <property type="entry name" value="a domain/subunit of cytochrome bc1 complex (Ubiquinol-cytochrome c reductase)"/>
    <property type="match status" value="1"/>
</dbReference>
<geneLocation type="mitochondrion" evidence="20"/>
<evidence type="ECO:0000256" key="3">
    <source>
        <dbReference type="ARBA" id="ARBA00022448"/>
    </source>
</evidence>
<dbReference type="Gene3D" id="1.20.810.10">
    <property type="entry name" value="Cytochrome Bc1 Complex, Chain C"/>
    <property type="match status" value="1"/>
</dbReference>
<feature type="binding site" description="axial binding residue" evidence="16">
    <location>
        <position position="96"/>
    </location>
    <ligand>
        <name>heme b</name>
        <dbReference type="ChEBI" id="CHEBI:60344"/>
        <label>b566</label>
    </ligand>
    <ligandPart>
        <name>Fe</name>
        <dbReference type="ChEBI" id="CHEBI:18248"/>
    </ligandPart>
</feature>
<dbReference type="CDD" id="cd00290">
    <property type="entry name" value="cytochrome_b_C"/>
    <property type="match status" value="1"/>
</dbReference>
<evidence type="ECO:0000256" key="11">
    <source>
        <dbReference type="ARBA" id="ARBA00023004"/>
    </source>
</evidence>
<dbReference type="Pfam" id="PF00033">
    <property type="entry name" value="Cytochrome_B"/>
    <property type="match status" value="1"/>
</dbReference>
<dbReference type="AlphaFoldDB" id="A0A8K1MIE0"/>
<keyword evidence="9 17" id="KW-0249">Electron transport</keyword>
<dbReference type="GO" id="GO:0008121">
    <property type="term" value="F:quinol-cytochrome-c reductase activity"/>
    <property type="evidence" value="ECO:0007669"/>
    <property type="project" value="InterPro"/>
</dbReference>
<dbReference type="InterPro" id="IPR036150">
    <property type="entry name" value="Cyt_b/b6_C_sf"/>
</dbReference>
<dbReference type="SUPFAM" id="SSF81342">
    <property type="entry name" value="Transmembrane di-heme cytochromes"/>
    <property type="match status" value="1"/>
</dbReference>
<feature type="binding site" evidence="15">
    <location>
        <position position="202"/>
    </location>
    <ligand>
        <name>a ubiquinone</name>
        <dbReference type="ChEBI" id="CHEBI:16389"/>
    </ligand>
</feature>
<keyword evidence="12 17" id="KW-0496">Mitochondrion</keyword>
<feature type="binding site" description="axial binding residue" evidence="16">
    <location>
        <position position="82"/>
    </location>
    <ligand>
        <name>heme b</name>
        <dbReference type="ChEBI" id="CHEBI:60344"/>
        <label>b562</label>
    </ligand>
    <ligandPart>
        <name>Fe</name>
        <dbReference type="ChEBI" id="CHEBI:18248"/>
    </ligandPart>
</feature>
<sequence length="438" mass="49766">MRILKSYPLLRMVNSYVIDSPQPSNISYWWNFGSLLALCLVIQIITGVTLAMHYNPSVLESFNSVEHIMRDVNNGWLIRYLHSNTASAFFFLVYLHIGRGLYYGSYQNPRTLVWGIGTVIFILMMATAFLGYVLPYGQMSLWGKEFITNLMSAIPWVGQDIVEFIWGGFSVNNATLNRFFALHFVLPFVLAALALMHLIALHDRAGSGNPLGISGNSDRLAFAPFFLFKDLITIFIFILVLSIFVFFMPNALGDSENYVVANPMQTPPAIVPEWYLLPFYAILRSIPNKALGVLAMFSAILILLALPYLDLSRVRGIQFKPLMKISFWAFVANFLVLMKLGGLHVEEPFITMGQISTFLYFLWFVLVVPIISLVENSLMWQGIKNKPKFGHNNTLECHTKITRCPFRTTPHRPLHPTTTRVVVRWRWGILLVGGGSFF</sequence>
<evidence type="ECO:0000259" key="19">
    <source>
        <dbReference type="PROSITE" id="PS51003"/>
    </source>
</evidence>
<dbReference type="InterPro" id="IPR027387">
    <property type="entry name" value="Cytb/b6-like_sf"/>
</dbReference>
<evidence type="ECO:0000256" key="1">
    <source>
        <dbReference type="ARBA" id="ARBA00004448"/>
    </source>
</evidence>
<proteinExistence type="inferred from homology"/>
<dbReference type="PANTHER" id="PTHR19271:SF16">
    <property type="entry name" value="CYTOCHROME B"/>
    <property type="match status" value="1"/>
</dbReference>
<feature type="transmembrane region" description="Helical" evidence="17">
    <location>
        <begin position="179"/>
        <end position="201"/>
    </location>
</feature>
<evidence type="ECO:0000256" key="6">
    <source>
        <dbReference type="ARBA" id="ARBA00022692"/>
    </source>
</evidence>
<evidence type="ECO:0000256" key="9">
    <source>
        <dbReference type="ARBA" id="ARBA00022982"/>
    </source>
</evidence>
<comment type="function">
    <text evidence="17">Component of the ubiquinol-cytochrome c reductase complex (complex III or cytochrome b-c1 complex) that is part of the mitochondrial respiratory chain. The b-c1 complex mediates electron transfer from ubiquinol to cytochrome c. Contributes to the generation of a proton gradient across the mitochondrial membrane that is then used for ATP synthesis.</text>
</comment>